<protein>
    <recommendedName>
        <fullName evidence="3">PAAR motif-containing protein</fullName>
    </recommendedName>
</protein>
<dbReference type="AlphaFoldDB" id="A0A6S7BJ64"/>
<dbReference type="Proteomes" id="UP000494365">
    <property type="component" value="Unassembled WGS sequence"/>
</dbReference>
<organism evidence="1 2">
    <name type="scientific">Paraburkholderia ultramafica</name>
    <dbReference type="NCBI Taxonomy" id="1544867"/>
    <lineage>
        <taxon>Bacteria</taxon>
        <taxon>Pseudomonadati</taxon>
        <taxon>Pseudomonadota</taxon>
        <taxon>Betaproteobacteria</taxon>
        <taxon>Burkholderiales</taxon>
        <taxon>Burkholderiaceae</taxon>
        <taxon>Paraburkholderia</taxon>
    </lineage>
</organism>
<gene>
    <name evidence="1" type="ORF">LMG28614_05529</name>
</gene>
<sequence>MSKQEPKGTLHRFATVGALTERGGRVSTGYGSKICGLPIARVGDIVTYSDGSEAAIIDGAGYAAVFGDHPAALVGSRLTNGDRIIETPWGHLEMGVCVPDDEPVPGLFDANWTPPPRKPLDRFAVRGATTARGGIVREVSSLWEVERTHRKAASIGDFVEYQDGSRARIITGIGIPGNEQNRYAVVGSLLDNGDVITDSPHREPQTSTIFVPIDEHGAALAAP</sequence>
<evidence type="ECO:0008006" key="3">
    <source>
        <dbReference type="Google" id="ProtNLM"/>
    </source>
</evidence>
<keyword evidence="2" id="KW-1185">Reference proteome</keyword>
<accession>A0A6S7BJ64</accession>
<reference evidence="1 2" key="1">
    <citation type="submission" date="2020-04" db="EMBL/GenBank/DDBJ databases">
        <authorList>
            <person name="De Canck E."/>
        </authorList>
    </citation>
    <scope>NUCLEOTIDE SEQUENCE [LARGE SCALE GENOMIC DNA]</scope>
    <source>
        <strain evidence="1 2">LMG 28614</strain>
    </source>
</reference>
<evidence type="ECO:0000313" key="2">
    <source>
        <dbReference type="Proteomes" id="UP000494365"/>
    </source>
</evidence>
<dbReference type="EMBL" id="CADIKK010000032">
    <property type="protein sequence ID" value="CAB3802028.1"/>
    <property type="molecule type" value="Genomic_DNA"/>
</dbReference>
<dbReference type="Pfam" id="PF05488">
    <property type="entry name" value="PAAR_motif"/>
    <property type="match status" value="1"/>
</dbReference>
<evidence type="ECO:0000313" key="1">
    <source>
        <dbReference type="EMBL" id="CAB3802028.1"/>
    </source>
</evidence>
<proteinExistence type="predicted"/>
<dbReference type="InterPro" id="IPR008727">
    <property type="entry name" value="PAAR_motif"/>
</dbReference>
<name>A0A6S7BJ64_9BURK</name>